<feature type="domain" description="Tyr recombinase" evidence="5">
    <location>
        <begin position="106"/>
        <end position="310"/>
    </location>
</feature>
<evidence type="ECO:0000256" key="4">
    <source>
        <dbReference type="ARBA" id="ARBA00023172"/>
    </source>
</evidence>
<dbReference type="Proteomes" id="UP001606210">
    <property type="component" value="Unassembled WGS sequence"/>
</dbReference>
<organism evidence="6 7">
    <name type="scientific">Pelomonas parva</name>
    <dbReference type="NCBI Taxonomy" id="3299032"/>
    <lineage>
        <taxon>Bacteria</taxon>
        <taxon>Pseudomonadati</taxon>
        <taxon>Pseudomonadota</taxon>
        <taxon>Betaproteobacteria</taxon>
        <taxon>Burkholderiales</taxon>
        <taxon>Sphaerotilaceae</taxon>
        <taxon>Roseateles</taxon>
    </lineage>
</organism>
<dbReference type="PANTHER" id="PTHR30349">
    <property type="entry name" value="PHAGE INTEGRASE-RELATED"/>
    <property type="match status" value="1"/>
</dbReference>
<dbReference type="SUPFAM" id="SSF56349">
    <property type="entry name" value="DNA breaking-rejoining enzymes"/>
    <property type="match status" value="1"/>
</dbReference>
<evidence type="ECO:0000256" key="3">
    <source>
        <dbReference type="ARBA" id="ARBA00023125"/>
    </source>
</evidence>
<keyword evidence="4" id="KW-0233">DNA recombination</keyword>
<comment type="similarity">
    <text evidence="1">Belongs to the 'phage' integrase family.</text>
</comment>
<name>A0ABW7F8N9_9BURK</name>
<sequence>MSAPLDLAGRVQVYLAERRSLGFGMRCPSQALPSFARFVEASKHSGPLSVELMTQWARQARGGNPSAVTVARKLASLRPFLGWLQQFEPRTEVPDDASFGPIPGRVSPHIYQLAEILALLQAAHQLGSIDALRSATYETLFGLMASTGLRISEALRLSDHDVDLEAGVLTIRQTKFCKSRLVPVHPSAVAPLAAYRALRSQLVGAPVLGSFFVGSRGQRRGLPLGNRQVAHTFTQLRDQLGWVDRGGHGRPRVHDLRHSFAVRRLTLWHEQGGDLDQRMLALSTYMGHVKISYTYWYLTGTPELMSLAGARFERFADSQCVQEPQDV</sequence>
<protein>
    <submittedName>
        <fullName evidence="6">Tyrosine-type recombinase/integrase</fullName>
    </submittedName>
</protein>
<dbReference type="PANTHER" id="PTHR30349:SF41">
    <property type="entry name" value="INTEGRASE_RECOMBINASE PROTEIN MJ0367-RELATED"/>
    <property type="match status" value="1"/>
</dbReference>
<dbReference type="Gene3D" id="1.10.443.10">
    <property type="entry name" value="Intergrase catalytic core"/>
    <property type="match status" value="1"/>
</dbReference>
<dbReference type="InterPro" id="IPR002104">
    <property type="entry name" value="Integrase_catalytic"/>
</dbReference>
<evidence type="ECO:0000313" key="7">
    <source>
        <dbReference type="Proteomes" id="UP001606210"/>
    </source>
</evidence>
<proteinExistence type="inferred from homology"/>
<keyword evidence="3" id="KW-0238">DNA-binding</keyword>
<keyword evidence="2" id="KW-0229">DNA integration</keyword>
<dbReference type="InterPro" id="IPR050090">
    <property type="entry name" value="Tyrosine_recombinase_XerCD"/>
</dbReference>
<dbReference type="Pfam" id="PF00589">
    <property type="entry name" value="Phage_integrase"/>
    <property type="match status" value="1"/>
</dbReference>
<dbReference type="InterPro" id="IPR011010">
    <property type="entry name" value="DNA_brk_join_enz"/>
</dbReference>
<reference evidence="6 7" key="1">
    <citation type="submission" date="2024-08" db="EMBL/GenBank/DDBJ databases">
        <authorList>
            <person name="Lu H."/>
        </authorList>
    </citation>
    <scope>NUCLEOTIDE SEQUENCE [LARGE SCALE GENOMIC DNA]</scope>
    <source>
        <strain evidence="6 7">LYH14W</strain>
    </source>
</reference>
<evidence type="ECO:0000259" key="5">
    <source>
        <dbReference type="PROSITE" id="PS51898"/>
    </source>
</evidence>
<comment type="caution">
    <text evidence="6">The sequence shown here is derived from an EMBL/GenBank/DDBJ whole genome shotgun (WGS) entry which is preliminary data.</text>
</comment>
<dbReference type="RefSeq" id="WP_394483314.1">
    <property type="nucleotide sequence ID" value="NZ_JBIGHV010000010.1"/>
</dbReference>
<gene>
    <name evidence="6" type="ORF">ACG00Y_23990</name>
</gene>
<dbReference type="EMBL" id="JBIGHV010000010">
    <property type="protein sequence ID" value="MFG6432997.1"/>
    <property type="molecule type" value="Genomic_DNA"/>
</dbReference>
<keyword evidence="7" id="KW-1185">Reference proteome</keyword>
<evidence type="ECO:0000313" key="6">
    <source>
        <dbReference type="EMBL" id="MFG6432997.1"/>
    </source>
</evidence>
<dbReference type="InterPro" id="IPR013762">
    <property type="entry name" value="Integrase-like_cat_sf"/>
</dbReference>
<evidence type="ECO:0000256" key="2">
    <source>
        <dbReference type="ARBA" id="ARBA00022908"/>
    </source>
</evidence>
<dbReference type="PROSITE" id="PS51898">
    <property type="entry name" value="TYR_RECOMBINASE"/>
    <property type="match status" value="1"/>
</dbReference>
<evidence type="ECO:0000256" key="1">
    <source>
        <dbReference type="ARBA" id="ARBA00008857"/>
    </source>
</evidence>
<accession>A0ABW7F8N9</accession>